<comment type="caution">
    <text evidence="12">The sequence shown here is derived from an EMBL/GenBank/DDBJ whole genome shotgun (WGS) entry which is preliminary data.</text>
</comment>
<dbReference type="SUPFAM" id="SSF52374">
    <property type="entry name" value="Nucleotidylyl transferase"/>
    <property type="match status" value="1"/>
</dbReference>
<dbReference type="PANTHER" id="PTHR39321:SF3">
    <property type="entry name" value="PHOSPHOPANTETHEINE ADENYLYLTRANSFERASE"/>
    <property type="match status" value="1"/>
</dbReference>
<evidence type="ECO:0000259" key="11">
    <source>
        <dbReference type="Pfam" id="PF01467"/>
    </source>
</evidence>
<keyword evidence="7 10" id="KW-0067">ATP-binding</keyword>
<reference evidence="12 13" key="1">
    <citation type="submission" date="2020-08" db="EMBL/GenBank/DDBJ databases">
        <title>Bridging the membrane lipid divide: bacteria of the FCB group superphylum have the potential to synthesize archaeal ether lipids.</title>
        <authorList>
            <person name="Villanueva L."/>
            <person name="Von Meijenfeldt F.A.B."/>
            <person name="Westbye A.B."/>
            <person name="Yadav S."/>
            <person name="Hopmans E.C."/>
            <person name="Dutilh B.E."/>
            <person name="Sinninghe Damste J.S."/>
        </authorList>
    </citation>
    <scope>NUCLEOTIDE SEQUENCE [LARGE SCALE GENOMIC DNA]</scope>
    <source>
        <strain evidence="12">NIOZ-UU36</strain>
    </source>
</reference>
<keyword evidence="3 10" id="KW-0662">Pyridine nucleotide biosynthesis</keyword>
<dbReference type="GO" id="GO:0004515">
    <property type="term" value="F:nicotinate-nucleotide adenylyltransferase activity"/>
    <property type="evidence" value="ECO:0007669"/>
    <property type="project" value="UniProtKB-UniRule"/>
</dbReference>
<evidence type="ECO:0000256" key="8">
    <source>
        <dbReference type="ARBA" id="ARBA00023027"/>
    </source>
</evidence>
<dbReference type="EMBL" id="JACNJN010000165">
    <property type="protein sequence ID" value="MBC8336481.1"/>
    <property type="molecule type" value="Genomic_DNA"/>
</dbReference>
<accession>A0A8J6NNT5</accession>
<protein>
    <recommendedName>
        <fullName evidence="10">Probable nicotinate-nucleotide adenylyltransferase</fullName>
        <ecNumber evidence="10">2.7.7.18</ecNumber>
    </recommendedName>
    <alternativeName>
        <fullName evidence="10">Deamido-NAD(+) diphosphorylase</fullName>
    </alternativeName>
    <alternativeName>
        <fullName evidence="10">Deamido-NAD(+) pyrophosphorylase</fullName>
    </alternativeName>
    <alternativeName>
        <fullName evidence="10">Nicotinate mononucleotide adenylyltransferase</fullName>
        <shortName evidence="10">NaMN adenylyltransferase</shortName>
    </alternativeName>
</protein>
<dbReference type="Gene3D" id="3.40.50.620">
    <property type="entry name" value="HUPs"/>
    <property type="match status" value="1"/>
</dbReference>
<dbReference type="InterPro" id="IPR005248">
    <property type="entry name" value="NadD/NMNAT"/>
</dbReference>
<evidence type="ECO:0000256" key="2">
    <source>
        <dbReference type="ARBA" id="ARBA00005019"/>
    </source>
</evidence>
<keyword evidence="6 10" id="KW-0547">Nucleotide-binding</keyword>
<dbReference type="GO" id="GO:0005524">
    <property type="term" value="F:ATP binding"/>
    <property type="evidence" value="ECO:0007669"/>
    <property type="project" value="UniProtKB-KW"/>
</dbReference>
<comment type="function">
    <text evidence="1 10">Catalyzes the reversible adenylation of nicotinate mononucleotide (NaMN) to nicotinic acid adenine dinucleotide (NaAD).</text>
</comment>
<evidence type="ECO:0000256" key="1">
    <source>
        <dbReference type="ARBA" id="ARBA00002324"/>
    </source>
</evidence>
<keyword evidence="8 10" id="KW-0520">NAD</keyword>
<sequence length="242" mass="27241">MHDFIVQHFPVAQAGKAGIFALFSYVEAAQKGYTSPMQKPRLGIFGGTFDPPHLGHLILASEIRSQLKLDRLLWVLTAIPPHKLGRTITPLEHRLAMVNLAIDDNPHFELSRIEIDREGPHYAIDTLDLLKEENPDTDLIYVMGGDSLHDLLSWHRPADIVAASHEIGVMRRPGDFVDLSKLDMAIPNLRSKLRYVDAPLLEIASSGIRLRAAKGLPIQYYLPIPVYDYIQEYGLYDFKPLG</sequence>
<evidence type="ECO:0000256" key="7">
    <source>
        <dbReference type="ARBA" id="ARBA00022840"/>
    </source>
</evidence>
<dbReference type="HAMAP" id="MF_00244">
    <property type="entry name" value="NaMN_adenylyltr"/>
    <property type="match status" value="1"/>
</dbReference>
<dbReference type="GO" id="GO:0009435">
    <property type="term" value="P:NAD+ biosynthetic process"/>
    <property type="evidence" value="ECO:0007669"/>
    <property type="project" value="UniProtKB-UniRule"/>
</dbReference>
<evidence type="ECO:0000256" key="6">
    <source>
        <dbReference type="ARBA" id="ARBA00022741"/>
    </source>
</evidence>
<feature type="domain" description="Cytidyltransferase-like" evidence="11">
    <location>
        <begin position="44"/>
        <end position="192"/>
    </location>
</feature>
<evidence type="ECO:0000256" key="3">
    <source>
        <dbReference type="ARBA" id="ARBA00022642"/>
    </source>
</evidence>
<comment type="catalytic activity">
    <reaction evidence="9 10">
        <text>nicotinate beta-D-ribonucleotide + ATP + H(+) = deamido-NAD(+) + diphosphate</text>
        <dbReference type="Rhea" id="RHEA:22860"/>
        <dbReference type="ChEBI" id="CHEBI:15378"/>
        <dbReference type="ChEBI" id="CHEBI:30616"/>
        <dbReference type="ChEBI" id="CHEBI:33019"/>
        <dbReference type="ChEBI" id="CHEBI:57502"/>
        <dbReference type="ChEBI" id="CHEBI:58437"/>
        <dbReference type="EC" id="2.7.7.18"/>
    </reaction>
</comment>
<keyword evidence="4 10" id="KW-0808">Transferase</keyword>
<evidence type="ECO:0000313" key="13">
    <source>
        <dbReference type="Proteomes" id="UP000614469"/>
    </source>
</evidence>
<comment type="pathway">
    <text evidence="2 10">Cofactor biosynthesis; NAD(+) biosynthesis; deamido-NAD(+) from nicotinate D-ribonucleotide: step 1/1.</text>
</comment>
<evidence type="ECO:0000256" key="9">
    <source>
        <dbReference type="ARBA" id="ARBA00048721"/>
    </source>
</evidence>
<dbReference type="UniPathway" id="UPA00253">
    <property type="reaction ID" value="UER00332"/>
</dbReference>
<evidence type="ECO:0000313" key="12">
    <source>
        <dbReference type="EMBL" id="MBC8336481.1"/>
    </source>
</evidence>
<proteinExistence type="inferred from homology"/>
<organism evidence="12 13">
    <name type="scientific">Candidatus Desulfolinea nitratireducens</name>
    <dbReference type="NCBI Taxonomy" id="2841698"/>
    <lineage>
        <taxon>Bacteria</taxon>
        <taxon>Bacillati</taxon>
        <taxon>Chloroflexota</taxon>
        <taxon>Anaerolineae</taxon>
        <taxon>Anaerolineales</taxon>
        <taxon>Anaerolineales incertae sedis</taxon>
        <taxon>Candidatus Desulfolinea</taxon>
    </lineage>
</organism>
<gene>
    <name evidence="10 12" type="primary">nadD</name>
    <name evidence="12" type="ORF">H8E29_14545</name>
</gene>
<dbReference type="InterPro" id="IPR014729">
    <property type="entry name" value="Rossmann-like_a/b/a_fold"/>
</dbReference>
<dbReference type="Proteomes" id="UP000614469">
    <property type="component" value="Unassembled WGS sequence"/>
</dbReference>
<dbReference type="Pfam" id="PF01467">
    <property type="entry name" value="CTP_transf_like"/>
    <property type="match status" value="1"/>
</dbReference>
<evidence type="ECO:0000256" key="10">
    <source>
        <dbReference type="HAMAP-Rule" id="MF_00244"/>
    </source>
</evidence>
<keyword evidence="5 10" id="KW-0548">Nucleotidyltransferase</keyword>
<dbReference type="NCBIfam" id="TIGR00125">
    <property type="entry name" value="cyt_tran_rel"/>
    <property type="match status" value="1"/>
</dbReference>
<comment type="similarity">
    <text evidence="10">Belongs to the NadD family.</text>
</comment>
<name>A0A8J6NNT5_9CHLR</name>
<dbReference type="EC" id="2.7.7.18" evidence="10"/>
<evidence type="ECO:0000256" key="5">
    <source>
        <dbReference type="ARBA" id="ARBA00022695"/>
    </source>
</evidence>
<dbReference type="CDD" id="cd02165">
    <property type="entry name" value="NMNAT"/>
    <property type="match status" value="1"/>
</dbReference>
<dbReference type="PANTHER" id="PTHR39321">
    <property type="entry name" value="NICOTINATE-NUCLEOTIDE ADENYLYLTRANSFERASE-RELATED"/>
    <property type="match status" value="1"/>
</dbReference>
<dbReference type="NCBIfam" id="NF000840">
    <property type="entry name" value="PRK00071.1-3"/>
    <property type="match status" value="1"/>
</dbReference>
<dbReference type="AlphaFoldDB" id="A0A8J6NNT5"/>
<dbReference type="NCBIfam" id="TIGR00482">
    <property type="entry name" value="nicotinate (nicotinamide) nucleotide adenylyltransferase"/>
    <property type="match status" value="1"/>
</dbReference>
<dbReference type="InterPro" id="IPR004821">
    <property type="entry name" value="Cyt_trans-like"/>
</dbReference>
<evidence type="ECO:0000256" key="4">
    <source>
        <dbReference type="ARBA" id="ARBA00022679"/>
    </source>
</evidence>